<organism evidence="8 9">
    <name type="scientific">Xanthoceras sorbifolium</name>
    <dbReference type="NCBI Taxonomy" id="99658"/>
    <lineage>
        <taxon>Eukaryota</taxon>
        <taxon>Viridiplantae</taxon>
        <taxon>Streptophyta</taxon>
        <taxon>Embryophyta</taxon>
        <taxon>Tracheophyta</taxon>
        <taxon>Spermatophyta</taxon>
        <taxon>Magnoliopsida</taxon>
        <taxon>eudicotyledons</taxon>
        <taxon>Gunneridae</taxon>
        <taxon>Pentapetalae</taxon>
        <taxon>rosids</taxon>
        <taxon>malvids</taxon>
        <taxon>Sapindales</taxon>
        <taxon>Sapindaceae</taxon>
        <taxon>Xanthoceroideae</taxon>
        <taxon>Xanthoceras</taxon>
    </lineage>
</organism>
<proteinExistence type="predicted"/>
<comment type="caution">
    <text evidence="8">The sequence shown here is derived from an EMBL/GenBank/DDBJ whole genome shotgun (WGS) entry which is preliminary data.</text>
</comment>
<evidence type="ECO:0000313" key="9">
    <source>
        <dbReference type="Proteomes" id="UP000827721"/>
    </source>
</evidence>
<reference evidence="8 9" key="1">
    <citation type="submission" date="2021-02" db="EMBL/GenBank/DDBJ databases">
        <title>Plant Genome Project.</title>
        <authorList>
            <person name="Zhang R.-G."/>
        </authorList>
    </citation>
    <scope>NUCLEOTIDE SEQUENCE [LARGE SCALE GENOMIC DNA]</scope>
    <source>
        <tissue evidence="8">Leaves</tissue>
    </source>
</reference>
<feature type="region of interest" description="Disordered" evidence="6">
    <location>
        <begin position="32"/>
        <end position="55"/>
    </location>
</feature>
<evidence type="ECO:0000256" key="2">
    <source>
        <dbReference type="ARBA" id="ARBA00023015"/>
    </source>
</evidence>
<dbReference type="InterPro" id="IPR045239">
    <property type="entry name" value="bHLH95_bHLH"/>
</dbReference>
<dbReference type="EMBL" id="JAFEMO010000005">
    <property type="protein sequence ID" value="KAH7570769.1"/>
    <property type="molecule type" value="Genomic_DNA"/>
</dbReference>
<dbReference type="PANTHER" id="PTHR16223">
    <property type="entry name" value="TRANSCRIPTION FACTOR BHLH83-RELATED"/>
    <property type="match status" value="1"/>
</dbReference>
<dbReference type="InterPro" id="IPR011598">
    <property type="entry name" value="bHLH_dom"/>
</dbReference>
<feature type="region of interest" description="Disordered" evidence="6">
    <location>
        <begin position="332"/>
        <end position="385"/>
    </location>
</feature>
<evidence type="ECO:0000259" key="7">
    <source>
        <dbReference type="PROSITE" id="PS50888"/>
    </source>
</evidence>
<evidence type="ECO:0000256" key="6">
    <source>
        <dbReference type="SAM" id="MobiDB-lite"/>
    </source>
</evidence>
<feature type="domain" description="BHLH" evidence="7">
    <location>
        <begin position="377"/>
        <end position="426"/>
    </location>
</feature>
<protein>
    <recommendedName>
        <fullName evidence="7">BHLH domain-containing protein</fullName>
    </recommendedName>
</protein>
<dbReference type="Gene3D" id="4.10.280.10">
    <property type="entry name" value="Helix-loop-helix DNA-binding domain"/>
    <property type="match status" value="1"/>
</dbReference>
<feature type="compositionally biased region" description="Polar residues" evidence="6">
    <location>
        <begin position="376"/>
        <end position="385"/>
    </location>
</feature>
<dbReference type="InterPro" id="IPR036638">
    <property type="entry name" value="HLH_DNA-bd_sf"/>
</dbReference>
<dbReference type="InterPro" id="IPR045843">
    <property type="entry name" value="IND-like"/>
</dbReference>
<keyword evidence="5" id="KW-0539">Nucleus</keyword>
<dbReference type="CDD" id="cd11393">
    <property type="entry name" value="bHLH_AtbHLH_like"/>
    <property type="match status" value="1"/>
</dbReference>
<keyword evidence="9" id="KW-1185">Reference proteome</keyword>
<comment type="subcellular location">
    <subcellularLocation>
        <location evidence="1">Nucleus</location>
    </subcellularLocation>
</comment>
<dbReference type="SUPFAM" id="SSF47459">
    <property type="entry name" value="HLH, helix-loop-helix DNA-binding domain"/>
    <property type="match status" value="1"/>
</dbReference>
<feature type="compositionally biased region" description="Polar residues" evidence="6">
    <location>
        <begin position="337"/>
        <end position="346"/>
    </location>
</feature>
<keyword evidence="3" id="KW-0238">DNA-binding</keyword>
<evidence type="ECO:0000313" key="8">
    <source>
        <dbReference type="EMBL" id="KAH7570769.1"/>
    </source>
</evidence>
<keyword evidence="4" id="KW-0804">Transcription</keyword>
<accession>A0ABQ8I2C8</accession>
<evidence type="ECO:0000256" key="5">
    <source>
        <dbReference type="ARBA" id="ARBA00023242"/>
    </source>
</evidence>
<evidence type="ECO:0000256" key="4">
    <source>
        <dbReference type="ARBA" id="ARBA00023163"/>
    </source>
</evidence>
<dbReference type="Proteomes" id="UP000827721">
    <property type="component" value="Unassembled WGS sequence"/>
</dbReference>
<keyword evidence="2" id="KW-0805">Transcription regulation</keyword>
<feature type="compositionally biased region" description="Basic and acidic residues" evidence="6">
    <location>
        <begin position="347"/>
        <end position="363"/>
    </location>
</feature>
<name>A0ABQ8I2C8_9ROSI</name>
<evidence type="ECO:0000256" key="3">
    <source>
        <dbReference type="ARBA" id="ARBA00023125"/>
    </source>
</evidence>
<evidence type="ECO:0000256" key="1">
    <source>
        <dbReference type="ARBA" id="ARBA00004123"/>
    </source>
</evidence>
<dbReference type="PANTHER" id="PTHR16223:SF171">
    <property type="entry name" value="BASIC HELIX-LOOP-HELIX (BHLH) DNA-BINDING SUPERFAMILY PROTEIN"/>
    <property type="match status" value="1"/>
</dbReference>
<gene>
    <name evidence="8" type="ORF">JRO89_XS05G0182500</name>
</gene>
<dbReference type="PROSITE" id="PS50888">
    <property type="entry name" value="BHLH"/>
    <property type="match status" value="1"/>
</dbReference>
<sequence>MAKDCSESSVATSSSTPQNWWDLHHANSALSSWTDNTSTSPWHHQNPNSNSSCEEEVSISTASFTYASNHSGLTVESSQQFLDQPSAASNELMGEHAPDTHLWNHVLLNVGGNGDLQNSNDVGENLLDRALSSKSIYEPAYDYLKKMDNNWEFTNSTSFNNNFEKHINGFGHESLTIENERLNKLSNLVSHWSIAPPDPEINRHGLDPQTCNISLNDHHQFSQAAATISNSGLLSYYGHDLKAENEHHDVSVFRRSFNGNWMGYHGGMINGSMMEGGHDNNKYYYNMPTSPCTSSARNFADSITHSSRLTKPLIDIQVPIKPYFKSLNLSDSKKQGLRNSSQTTMNGRERGITNEGKKKRSEESSEQSVPKKPKNESCSASSVKMQQAPKVKLADKITALQQIVSPFGKTDTASVLYEAIGYIKFLQEQVQLLSNPYMKSNSHKDPWGGLDRKEKGDIKVDLRSRGLCLVPISCTPKVCHDNTGSDYWTPAYRGCLYR</sequence>